<reference evidence="2 3" key="1">
    <citation type="journal article" date="2016" name="Nat. Commun.">
        <title>Thousands of microbial genomes shed light on interconnected biogeochemical processes in an aquifer system.</title>
        <authorList>
            <person name="Anantharaman K."/>
            <person name="Brown C.T."/>
            <person name="Hug L.A."/>
            <person name="Sharon I."/>
            <person name="Castelle C.J."/>
            <person name="Probst A.J."/>
            <person name="Thomas B.C."/>
            <person name="Singh A."/>
            <person name="Wilkins M.J."/>
            <person name="Karaoz U."/>
            <person name="Brodie E.L."/>
            <person name="Williams K.H."/>
            <person name="Hubbard S.S."/>
            <person name="Banfield J.F."/>
        </authorList>
    </citation>
    <scope>NUCLEOTIDE SEQUENCE [LARGE SCALE GENOMIC DNA]</scope>
    <source>
        <strain evidence="3">RIFCSPHIGHO2_01_FULL_58_15</strain>
    </source>
</reference>
<protein>
    <recommendedName>
        <fullName evidence="4">DUF4430 domain-containing protein</fullName>
    </recommendedName>
</protein>
<evidence type="ECO:0000313" key="3">
    <source>
        <dbReference type="Proteomes" id="UP000178690"/>
    </source>
</evidence>
<feature type="transmembrane region" description="Helical" evidence="1">
    <location>
        <begin position="18"/>
        <end position="35"/>
    </location>
</feature>
<sequence>MKNVRPLFFASSGNTRQWFVLFGAILVLAVLLFGSQGNERSRSSKEVPGGDVVVDAAVVEIIFGHGGARRAFRGPVVEGMTVADALRQSGKAGDFPVSFDEAGMPIVIDGVSGSWSIARNGESFDASLTETPIVPGDEIVFTPKGT</sequence>
<keyword evidence="1" id="KW-0812">Transmembrane</keyword>
<proteinExistence type="predicted"/>
<evidence type="ECO:0000313" key="2">
    <source>
        <dbReference type="EMBL" id="OHA48637.1"/>
    </source>
</evidence>
<dbReference type="EMBL" id="MHST01000018">
    <property type="protein sequence ID" value="OHA48637.1"/>
    <property type="molecule type" value="Genomic_DNA"/>
</dbReference>
<comment type="caution">
    <text evidence="2">The sequence shown here is derived from an EMBL/GenBank/DDBJ whole genome shotgun (WGS) entry which is preliminary data.</text>
</comment>
<keyword evidence="1" id="KW-0472">Membrane</keyword>
<dbReference type="AlphaFoldDB" id="A0A1G2PK15"/>
<dbReference type="Proteomes" id="UP000178690">
    <property type="component" value="Unassembled WGS sequence"/>
</dbReference>
<accession>A0A1G2PK15</accession>
<organism evidence="2 3">
    <name type="scientific">Terrybacteria sp. (strain RIFCSPHIGHO2_01_FULL_58_15)</name>
    <dbReference type="NCBI Taxonomy" id="1802363"/>
    <lineage>
        <taxon>Bacteria</taxon>
        <taxon>Candidatus Terryibacteriota</taxon>
    </lineage>
</organism>
<dbReference type="STRING" id="1802363.A2682_02510"/>
<gene>
    <name evidence="2" type="ORF">A2682_02510</name>
</gene>
<evidence type="ECO:0008006" key="4">
    <source>
        <dbReference type="Google" id="ProtNLM"/>
    </source>
</evidence>
<keyword evidence="1" id="KW-1133">Transmembrane helix</keyword>
<name>A0A1G2PK15_TERXR</name>
<evidence type="ECO:0000256" key="1">
    <source>
        <dbReference type="SAM" id="Phobius"/>
    </source>
</evidence>